<evidence type="ECO:0000256" key="3">
    <source>
        <dbReference type="ARBA" id="ARBA00022527"/>
    </source>
</evidence>
<dbReference type="PANTHER" id="PTHR47984">
    <property type="entry name" value="OS01G0323000 PROTEIN"/>
    <property type="match status" value="1"/>
</dbReference>
<protein>
    <recommendedName>
        <fullName evidence="2">non-specific serine/threonine protein kinase</fullName>
        <ecNumber evidence="2">2.7.11.1</ecNumber>
    </recommendedName>
</protein>
<evidence type="ECO:0000256" key="15">
    <source>
        <dbReference type="RuleBase" id="RU000304"/>
    </source>
</evidence>
<keyword evidence="5" id="KW-0808">Transferase</keyword>
<dbReference type="GO" id="GO:0005524">
    <property type="term" value="F:ATP binding"/>
    <property type="evidence" value="ECO:0007669"/>
    <property type="project" value="UniProtKB-UniRule"/>
</dbReference>
<sequence length="477" mass="53131">MASDLNSGLSKKTFVFGLKVWVLMGILVGLFIIIILVVLSICLTLRKKSRRVNGKLPLCHVLSVSEDIKEIKVDQVSANNHPQNGAFMSLNDKFEKDANGSQSGEESGVKSFSAYRSSSHPITAPSPLSGLPEFSHLGWGHWFTLRDLELATNRFSKDNVIGEGGYGIVYQGQLINGSPVAIKKLLNNLGQAEKEFRVEVEAIGHVRHKNLVRLLGYCIEGTHRLLVYEYVNNGNLEQWLHGAMRQHGFLTWDARIKILLGTAKALAYLHEAIEPKVVHRDIKSSNILIDDEFNAKISDFGLAKLLGAGKSHITTRVMGTFGYVAPEYANSGLLNEKSDVYSFGVLLLEAITGRDPVDYGRPAAEVNLVDWLKMMVGCRRSEEVVDPNIETRPSTSALKRALLTALRCVDPDAEKRPRMSQVVRMLESEEYPIPREDRRRRRSQAGNIELETQREASDTDKSDNPDSKPNGRSQLVQ</sequence>
<dbReference type="InterPro" id="IPR000719">
    <property type="entry name" value="Prot_kinase_dom"/>
</dbReference>
<proteinExistence type="inferred from homology"/>
<dbReference type="GO" id="GO:0004674">
    <property type="term" value="F:protein serine/threonine kinase activity"/>
    <property type="evidence" value="ECO:0007669"/>
    <property type="project" value="UniProtKB-KW"/>
</dbReference>
<evidence type="ECO:0000256" key="10">
    <source>
        <dbReference type="ARBA" id="ARBA00022989"/>
    </source>
</evidence>
<dbReference type="AlphaFoldDB" id="A0A8B8LG99"/>
<dbReference type="FunFam" id="1.10.510.10:FF:000035">
    <property type="entry name" value="Putative receptor-like serine/threonine-protein kinase"/>
    <property type="match status" value="1"/>
</dbReference>
<dbReference type="InterPro" id="IPR011009">
    <property type="entry name" value="Kinase-like_dom_sf"/>
</dbReference>
<evidence type="ECO:0000256" key="14">
    <source>
        <dbReference type="PROSITE-ProRule" id="PRU10141"/>
    </source>
</evidence>
<feature type="domain" description="Protein kinase" evidence="18">
    <location>
        <begin position="155"/>
        <end position="432"/>
    </location>
</feature>
<keyword evidence="4" id="KW-0597">Phosphoprotein</keyword>
<dbReference type="Gene3D" id="3.30.200.20">
    <property type="entry name" value="Phosphorylase Kinase, domain 1"/>
    <property type="match status" value="1"/>
</dbReference>
<dbReference type="PROSITE" id="PS50011">
    <property type="entry name" value="PROTEIN_KINASE_DOM"/>
    <property type="match status" value="1"/>
</dbReference>
<dbReference type="EC" id="2.7.11.1" evidence="2"/>
<keyword evidence="10 17" id="KW-1133">Transmembrane helix</keyword>
<keyword evidence="6 17" id="KW-0812">Transmembrane</keyword>
<dbReference type="GeneID" id="113865091"/>
<evidence type="ECO:0000256" key="8">
    <source>
        <dbReference type="ARBA" id="ARBA00022777"/>
    </source>
</evidence>
<evidence type="ECO:0000256" key="5">
    <source>
        <dbReference type="ARBA" id="ARBA00022679"/>
    </source>
</evidence>
<dbReference type="PROSITE" id="PS00108">
    <property type="entry name" value="PROTEIN_KINASE_ST"/>
    <property type="match status" value="1"/>
</dbReference>
<dbReference type="Proteomes" id="UP000694853">
    <property type="component" value="Unplaced"/>
</dbReference>
<keyword evidence="11 17" id="KW-0472">Membrane</keyword>
<accession>A0A8B8LG99</accession>
<dbReference type="PROSITE" id="PS00107">
    <property type="entry name" value="PROTEIN_KINASE_ATP"/>
    <property type="match status" value="1"/>
</dbReference>
<comment type="similarity">
    <text evidence="15">Belongs to the protein kinase superfamily.</text>
</comment>
<reference evidence="20" key="2">
    <citation type="submission" date="2025-08" db="UniProtKB">
        <authorList>
            <consortium name="RefSeq"/>
        </authorList>
    </citation>
    <scope>IDENTIFICATION</scope>
    <source>
        <tissue evidence="20">Young leaves</tissue>
    </source>
</reference>
<evidence type="ECO:0000256" key="17">
    <source>
        <dbReference type="SAM" id="Phobius"/>
    </source>
</evidence>
<feature type="binding site" evidence="14">
    <location>
        <position position="184"/>
    </location>
    <ligand>
        <name>ATP</name>
        <dbReference type="ChEBI" id="CHEBI:30616"/>
    </ligand>
</feature>
<evidence type="ECO:0000256" key="9">
    <source>
        <dbReference type="ARBA" id="ARBA00022840"/>
    </source>
</evidence>
<evidence type="ECO:0000256" key="16">
    <source>
        <dbReference type="SAM" id="MobiDB-lite"/>
    </source>
</evidence>
<feature type="transmembrane region" description="Helical" evidence="17">
    <location>
        <begin position="20"/>
        <end position="45"/>
    </location>
</feature>
<feature type="region of interest" description="Disordered" evidence="16">
    <location>
        <begin position="417"/>
        <end position="477"/>
    </location>
</feature>
<dbReference type="SUPFAM" id="SSF56112">
    <property type="entry name" value="Protein kinase-like (PK-like)"/>
    <property type="match status" value="1"/>
</dbReference>
<keyword evidence="3 15" id="KW-0723">Serine/threonine-protein kinase</keyword>
<keyword evidence="9 14" id="KW-0067">ATP-binding</keyword>
<evidence type="ECO:0000256" key="4">
    <source>
        <dbReference type="ARBA" id="ARBA00022553"/>
    </source>
</evidence>
<keyword evidence="19" id="KW-1185">Reference proteome</keyword>
<comment type="catalytic activity">
    <reaction evidence="13">
        <text>L-seryl-[protein] + ATP = O-phospho-L-seryl-[protein] + ADP + H(+)</text>
        <dbReference type="Rhea" id="RHEA:17989"/>
        <dbReference type="Rhea" id="RHEA-COMP:9863"/>
        <dbReference type="Rhea" id="RHEA-COMP:11604"/>
        <dbReference type="ChEBI" id="CHEBI:15378"/>
        <dbReference type="ChEBI" id="CHEBI:29999"/>
        <dbReference type="ChEBI" id="CHEBI:30616"/>
        <dbReference type="ChEBI" id="CHEBI:83421"/>
        <dbReference type="ChEBI" id="CHEBI:456216"/>
        <dbReference type="EC" id="2.7.11.1"/>
    </reaction>
</comment>
<dbReference type="InterPro" id="IPR017441">
    <property type="entry name" value="Protein_kinase_ATP_BS"/>
</dbReference>
<dbReference type="Gene3D" id="1.10.510.10">
    <property type="entry name" value="Transferase(Phosphotransferase) domain 1"/>
    <property type="match status" value="1"/>
</dbReference>
<dbReference type="FunFam" id="3.30.200.20:FF:000083">
    <property type="entry name" value="Putative receptor-like protein kinase"/>
    <property type="match status" value="1"/>
</dbReference>
<keyword evidence="7 14" id="KW-0547">Nucleotide-binding</keyword>
<evidence type="ECO:0000256" key="11">
    <source>
        <dbReference type="ARBA" id="ARBA00023136"/>
    </source>
</evidence>
<dbReference type="InterPro" id="IPR052232">
    <property type="entry name" value="RLK_Ser/Thr-Kinase"/>
</dbReference>
<dbReference type="CDD" id="cd14066">
    <property type="entry name" value="STKc_IRAK"/>
    <property type="match status" value="1"/>
</dbReference>
<organism evidence="19 20">
    <name type="scientific">Abrus precatorius</name>
    <name type="common">Indian licorice</name>
    <name type="synonym">Glycine abrus</name>
    <dbReference type="NCBI Taxonomy" id="3816"/>
    <lineage>
        <taxon>Eukaryota</taxon>
        <taxon>Viridiplantae</taxon>
        <taxon>Streptophyta</taxon>
        <taxon>Embryophyta</taxon>
        <taxon>Tracheophyta</taxon>
        <taxon>Spermatophyta</taxon>
        <taxon>Magnoliopsida</taxon>
        <taxon>eudicotyledons</taxon>
        <taxon>Gunneridae</taxon>
        <taxon>Pentapetalae</taxon>
        <taxon>rosids</taxon>
        <taxon>fabids</taxon>
        <taxon>Fabales</taxon>
        <taxon>Fabaceae</taxon>
        <taxon>Papilionoideae</taxon>
        <taxon>50 kb inversion clade</taxon>
        <taxon>NPAAA clade</taxon>
        <taxon>indigoferoid/millettioid clade</taxon>
        <taxon>Abreae</taxon>
        <taxon>Abrus</taxon>
    </lineage>
</organism>
<dbReference type="InterPro" id="IPR008271">
    <property type="entry name" value="Ser/Thr_kinase_AS"/>
</dbReference>
<name>A0A8B8LG99_ABRPR</name>
<evidence type="ECO:0000256" key="6">
    <source>
        <dbReference type="ARBA" id="ARBA00022692"/>
    </source>
</evidence>
<evidence type="ECO:0000256" key="1">
    <source>
        <dbReference type="ARBA" id="ARBA00004167"/>
    </source>
</evidence>
<reference evidence="19" key="1">
    <citation type="journal article" date="2019" name="Toxins">
        <title>Detection of Abrin-Like and Prepropulchellin-Like Toxin Genes and Transcripts Using Whole Genome Sequencing and Full-Length Transcript Sequencing of Abrus precatorius.</title>
        <authorList>
            <person name="Hovde B.T."/>
            <person name="Daligault H.E."/>
            <person name="Hanschen E.R."/>
            <person name="Kunde Y.A."/>
            <person name="Johnson M.B."/>
            <person name="Starkenburg S.R."/>
            <person name="Johnson S.L."/>
        </authorList>
    </citation>
    <scope>NUCLEOTIDE SEQUENCE [LARGE SCALE GENOMIC DNA]</scope>
</reference>
<gene>
    <name evidence="20" type="primary">LOC113865091</name>
</gene>
<dbReference type="GO" id="GO:0016020">
    <property type="term" value="C:membrane"/>
    <property type="evidence" value="ECO:0007669"/>
    <property type="project" value="UniProtKB-SubCell"/>
</dbReference>
<evidence type="ECO:0000256" key="2">
    <source>
        <dbReference type="ARBA" id="ARBA00012513"/>
    </source>
</evidence>
<dbReference type="PANTHER" id="PTHR47984:SF43">
    <property type="entry name" value="RECEPTOR-LIKE KINASE PLANT"/>
    <property type="match status" value="1"/>
</dbReference>
<dbReference type="SMART" id="SM00220">
    <property type="entry name" value="S_TKc"/>
    <property type="match status" value="1"/>
</dbReference>
<evidence type="ECO:0000256" key="12">
    <source>
        <dbReference type="ARBA" id="ARBA00047899"/>
    </source>
</evidence>
<dbReference type="Pfam" id="PF00069">
    <property type="entry name" value="Pkinase"/>
    <property type="match status" value="1"/>
</dbReference>
<keyword evidence="8" id="KW-0418">Kinase</keyword>
<evidence type="ECO:0000313" key="19">
    <source>
        <dbReference type="Proteomes" id="UP000694853"/>
    </source>
</evidence>
<feature type="compositionally biased region" description="Basic and acidic residues" evidence="16">
    <location>
        <begin position="451"/>
        <end position="466"/>
    </location>
</feature>
<evidence type="ECO:0000313" key="20">
    <source>
        <dbReference type="RefSeq" id="XP_027355270.1"/>
    </source>
</evidence>
<evidence type="ECO:0000256" key="13">
    <source>
        <dbReference type="ARBA" id="ARBA00048679"/>
    </source>
</evidence>
<evidence type="ECO:0000259" key="18">
    <source>
        <dbReference type="PROSITE" id="PS50011"/>
    </source>
</evidence>
<comment type="subcellular location">
    <subcellularLocation>
        <location evidence="1">Membrane</location>
        <topology evidence="1">Single-pass membrane protein</topology>
    </subcellularLocation>
</comment>
<comment type="catalytic activity">
    <reaction evidence="12">
        <text>L-threonyl-[protein] + ATP = O-phospho-L-threonyl-[protein] + ADP + H(+)</text>
        <dbReference type="Rhea" id="RHEA:46608"/>
        <dbReference type="Rhea" id="RHEA-COMP:11060"/>
        <dbReference type="Rhea" id="RHEA-COMP:11605"/>
        <dbReference type="ChEBI" id="CHEBI:15378"/>
        <dbReference type="ChEBI" id="CHEBI:30013"/>
        <dbReference type="ChEBI" id="CHEBI:30616"/>
        <dbReference type="ChEBI" id="CHEBI:61977"/>
        <dbReference type="ChEBI" id="CHEBI:456216"/>
        <dbReference type="EC" id="2.7.11.1"/>
    </reaction>
</comment>
<evidence type="ECO:0000256" key="7">
    <source>
        <dbReference type="ARBA" id="ARBA00022741"/>
    </source>
</evidence>
<dbReference type="RefSeq" id="XP_027355270.1">
    <property type="nucleotide sequence ID" value="XM_027499469.1"/>
</dbReference>